<evidence type="ECO:0000256" key="1">
    <source>
        <dbReference type="SAM" id="SignalP"/>
    </source>
</evidence>
<accession>A0A517ZX18</accession>
<protein>
    <recommendedName>
        <fullName evidence="4">Bacterial type II/III secretion system short domain protein</fullName>
    </recommendedName>
</protein>
<feature type="chain" id="PRO_5022225142" description="Bacterial type II/III secretion system short domain protein" evidence="1">
    <location>
        <begin position="34"/>
        <end position="425"/>
    </location>
</feature>
<keyword evidence="3" id="KW-1185">Reference proteome</keyword>
<sequence precursor="true">MRRSSWVLRCVNVKILVCLPFILASAYSGSVLGDEGQGKPRAGAVAGDELSKAEQRLHATLQTSSSIDIQDVKLTDAIQSLATLNDLQIVIDHEELVKQGIDPDALINYKVDSIKLGHVLTLLLEPLELGWMVRDGVITITTAQIAVGPNVKTVYHQYAKFEDVIKTKDTKAAKTAFQKAIYATIAPKSWRDAGGEGTIDWTENGLVMTNRAAVQKKFEQLTWYLTQGHKLIRSREKSFPLTNNDAPRVLNALAEQTNPGNVGMVDIPLTDVMVFFSRLHDINILVDRIALHDVGIRADPPVTLQPEGASLQQALDQALKPLKLDYIARHEVLFITTPEKVNALPETHIYDVQKLLGPNVEPSVITEEITTKVLPKTWSPNGGHGTMAYVPGYFIVYQTPRAHRKILERFKTLRQRLDGNAVEKP</sequence>
<dbReference type="EMBL" id="CP036276">
    <property type="protein sequence ID" value="QDU47021.1"/>
    <property type="molecule type" value="Genomic_DNA"/>
</dbReference>
<proteinExistence type="predicted"/>
<reference evidence="2 3" key="1">
    <citation type="submission" date="2019-02" db="EMBL/GenBank/DDBJ databases">
        <title>Deep-cultivation of Planctomycetes and their phenomic and genomic characterization uncovers novel biology.</title>
        <authorList>
            <person name="Wiegand S."/>
            <person name="Jogler M."/>
            <person name="Boedeker C."/>
            <person name="Pinto D."/>
            <person name="Vollmers J."/>
            <person name="Rivas-Marin E."/>
            <person name="Kohn T."/>
            <person name="Peeters S.H."/>
            <person name="Heuer A."/>
            <person name="Rast P."/>
            <person name="Oberbeckmann S."/>
            <person name="Bunk B."/>
            <person name="Jeske O."/>
            <person name="Meyerdierks A."/>
            <person name="Storesund J.E."/>
            <person name="Kallscheuer N."/>
            <person name="Luecker S."/>
            <person name="Lage O.M."/>
            <person name="Pohl T."/>
            <person name="Merkel B.J."/>
            <person name="Hornburger P."/>
            <person name="Mueller R.-W."/>
            <person name="Bruemmer F."/>
            <person name="Labrenz M."/>
            <person name="Spormann A.M."/>
            <person name="Op den Camp H."/>
            <person name="Overmann J."/>
            <person name="Amann R."/>
            <person name="Jetten M.S.M."/>
            <person name="Mascher T."/>
            <person name="Medema M.H."/>
            <person name="Devos D.P."/>
            <person name="Kaster A.-K."/>
            <person name="Ovreas L."/>
            <person name="Rohde M."/>
            <person name="Galperin M.Y."/>
            <person name="Jogler C."/>
        </authorList>
    </citation>
    <scope>NUCLEOTIDE SEQUENCE [LARGE SCALE GENOMIC DNA]</scope>
    <source>
        <strain evidence="2 3">Mal52</strain>
    </source>
</reference>
<organism evidence="2 3">
    <name type="scientific">Symmachiella dynata</name>
    <dbReference type="NCBI Taxonomy" id="2527995"/>
    <lineage>
        <taxon>Bacteria</taxon>
        <taxon>Pseudomonadati</taxon>
        <taxon>Planctomycetota</taxon>
        <taxon>Planctomycetia</taxon>
        <taxon>Planctomycetales</taxon>
        <taxon>Planctomycetaceae</taxon>
        <taxon>Symmachiella</taxon>
    </lineage>
</organism>
<feature type="signal peptide" evidence="1">
    <location>
        <begin position="1"/>
        <end position="33"/>
    </location>
</feature>
<dbReference type="AlphaFoldDB" id="A0A517ZX18"/>
<dbReference type="KEGG" id="sdyn:Mal52_55490"/>
<evidence type="ECO:0008006" key="4">
    <source>
        <dbReference type="Google" id="ProtNLM"/>
    </source>
</evidence>
<evidence type="ECO:0000313" key="3">
    <source>
        <dbReference type="Proteomes" id="UP000319383"/>
    </source>
</evidence>
<keyword evidence="1" id="KW-0732">Signal</keyword>
<evidence type="ECO:0000313" key="2">
    <source>
        <dbReference type="EMBL" id="QDU47021.1"/>
    </source>
</evidence>
<name>A0A517ZX18_9PLAN</name>
<dbReference type="Proteomes" id="UP000319383">
    <property type="component" value="Chromosome"/>
</dbReference>
<gene>
    <name evidence="2" type="ORF">Mal52_55490</name>
</gene>